<dbReference type="Proteomes" id="UP000321196">
    <property type="component" value="Unassembled WGS sequence"/>
</dbReference>
<gene>
    <name evidence="2" type="ORF">FVP60_10115</name>
</gene>
<name>A0A5C8HP75_9MICO</name>
<evidence type="ECO:0000313" key="3">
    <source>
        <dbReference type="Proteomes" id="UP000321196"/>
    </source>
</evidence>
<dbReference type="EMBL" id="VRSW01000003">
    <property type="protein sequence ID" value="TXK04111.1"/>
    <property type="molecule type" value="Genomic_DNA"/>
</dbReference>
<proteinExistence type="predicted"/>
<dbReference type="OrthoDB" id="5106355at2"/>
<organism evidence="2 3">
    <name type="scientific">Microbacterium mitrae</name>
    <dbReference type="NCBI Taxonomy" id="664640"/>
    <lineage>
        <taxon>Bacteria</taxon>
        <taxon>Bacillati</taxon>
        <taxon>Actinomycetota</taxon>
        <taxon>Actinomycetes</taxon>
        <taxon>Micrococcales</taxon>
        <taxon>Microbacteriaceae</taxon>
        <taxon>Microbacterium</taxon>
    </lineage>
</organism>
<feature type="domain" description="Bacteriophage T5 Orf172 DNA-binding" evidence="1">
    <location>
        <begin position="51"/>
        <end position="115"/>
    </location>
</feature>
<dbReference type="Pfam" id="PF10544">
    <property type="entry name" value="T5orf172"/>
    <property type="match status" value="1"/>
</dbReference>
<dbReference type="InterPro" id="IPR018306">
    <property type="entry name" value="Phage_T5_Orf172_DNA-bd"/>
</dbReference>
<reference evidence="2 3" key="1">
    <citation type="submission" date="2019-08" db="EMBL/GenBank/DDBJ databases">
        <authorList>
            <person name="Dong K."/>
        </authorList>
    </citation>
    <scope>NUCLEOTIDE SEQUENCE [LARGE SCALE GENOMIC DNA]</scope>
    <source>
        <strain evidence="2 3">M4-8</strain>
    </source>
</reference>
<protein>
    <submittedName>
        <fullName evidence="2">GIY-YIG nuclease family protein</fullName>
    </submittedName>
</protein>
<evidence type="ECO:0000313" key="2">
    <source>
        <dbReference type="EMBL" id="TXK04111.1"/>
    </source>
</evidence>
<evidence type="ECO:0000259" key="1">
    <source>
        <dbReference type="Pfam" id="PF10544"/>
    </source>
</evidence>
<comment type="caution">
    <text evidence="2">The sequence shown here is derived from an EMBL/GenBank/DDBJ whole genome shotgun (WGS) entry which is preliminary data.</text>
</comment>
<sequence>MVPTVELERPCLLCRATTGVRDSGGIRCGVCGWRVGDTIDAGIPLPRIDIVYYLRFDQRIKIGTTASPRQRLAAIKHDELLAFEPGDRHTEHSRHEQFAHLRLGGEWFDAAPELVAHTSAIRGTTEPWHAYARWFAEAVARVMP</sequence>
<dbReference type="AlphaFoldDB" id="A0A5C8HP75"/>
<accession>A0A5C8HP75</accession>
<keyword evidence="3" id="KW-1185">Reference proteome</keyword>